<evidence type="ECO:0000256" key="3">
    <source>
        <dbReference type="ARBA" id="ARBA00022723"/>
    </source>
</evidence>
<feature type="domain" description="Nudix hydrolase" evidence="7">
    <location>
        <begin position="19"/>
        <end position="156"/>
    </location>
</feature>
<dbReference type="GO" id="GO:0010945">
    <property type="term" value="F:coenzyme A diphosphatase activity"/>
    <property type="evidence" value="ECO:0007669"/>
    <property type="project" value="InterPro"/>
</dbReference>
<comment type="cofactor">
    <cofactor evidence="1">
        <name>Mn(2+)</name>
        <dbReference type="ChEBI" id="CHEBI:29035"/>
    </cofactor>
</comment>
<dbReference type="PANTHER" id="PTHR12992">
    <property type="entry name" value="NUDIX HYDROLASE"/>
    <property type="match status" value="1"/>
</dbReference>
<reference evidence="8" key="1">
    <citation type="submission" date="2018-06" db="EMBL/GenBank/DDBJ databases">
        <authorList>
            <person name="Zhirakovskaya E."/>
        </authorList>
    </citation>
    <scope>NUCLEOTIDE SEQUENCE</scope>
</reference>
<dbReference type="InterPro" id="IPR015797">
    <property type="entry name" value="NUDIX_hydrolase-like_dom_sf"/>
</dbReference>
<evidence type="ECO:0000256" key="2">
    <source>
        <dbReference type="ARBA" id="ARBA00001946"/>
    </source>
</evidence>
<keyword evidence="5" id="KW-0460">Magnesium</keyword>
<dbReference type="Pfam" id="PF00293">
    <property type="entry name" value="NUDIX"/>
    <property type="match status" value="1"/>
</dbReference>
<dbReference type="AlphaFoldDB" id="A0A3B0RK61"/>
<dbReference type="PROSITE" id="PS00893">
    <property type="entry name" value="NUDIX_BOX"/>
    <property type="match status" value="1"/>
</dbReference>
<dbReference type="Gene3D" id="3.90.79.10">
    <property type="entry name" value="Nucleoside Triphosphate Pyrophosphohydrolase"/>
    <property type="match status" value="1"/>
</dbReference>
<dbReference type="InterPro" id="IPR020084">
    <property type="entry name" value="NUDIX_hydrolase_CS"/>
</dbReference>
<gene>
    <name evidence="8" type="ORF">MNBD_ACTINO02-1717</name>
</gene>
<proteinExistence type="predicted"/>
<dbReference type="InterPro" id="IPR000086">
    <property type="entry name" value="NUDIX_hydrolase_dom"/>
</dbReference>
<evidence type="ECO:0000259" key="7">
    <source>
        <dbReference type="PROSITE" id="PS51462"/>
    </source>
</evidence>
<dbReference type="PANTHER" id="PTHR12992:SF11">
    <property type="entry name" value="MITOCHONDRIAL COENZYME A DIPHOSPHATASE NUDT8"/>
    <property type="match status" value="1"/>
</dbReference>
<keyword evidence="6" id="KW-0464">Manganese</keyword>
<keyword evidence="3" id="KW-0479">Metal-binding</keyword>
<dbReference type="PROSITE" id="PS51462">
    <property type="entry name" value="NUDIX"/>
    <property type="match status" value="1"/>
</dbReference>
<accession>A0A3B0RK61</accession>
<evidence type="ECO:0000256" key="4">
    <source>
        <dbReference type="ARBA" id="ARBA00022801"/>
    </source>
</evidence>
<organism evidence="8">
    <name type="scientific">hydrothermal vent metagenome</name>
    <dbReference type="NCBI Taxonomy" id="652676"/>
    <lineage>
        <taxon>unclassified sequences</taxon>
        <taxon>metagenomes</taxon>
        <taxon>ecological metagenomes</taxon>
    </lineage>
</organism>
<evidence type="ECO:0000256" key="5">
    <source>
        <dbReference type="ARBA" id="ARBA00022842"/>
    </source>
</evidence>
<evidence type="ECO:0000256" key="1">
    <source>
        <dbReference type="ARBA" id="ARBA00001936"/>
    </source>
</evidence>
<name>A0A3B0RK61_9ZZZZ</name>
<protein>
    <recommendedName>
        <fullName evidence="7">Nudix hydrolase domain-containing protein</fullName>
    </recommendedName>
</protein>
<dbReference type="GO" id="GO:0046872">
    <property type="term" value="F:metal ion binding"/>
    <property type="evidence" value="ECO:0007669"/>
    <property type="project" value="UniProtKB-KW"/>
</dbReference>
<comment type="cofactor">
    <cofactor evidence="2">
        <name>Mg(2+)</name>
        <dbReference type="ChEBI" id="CHEBI:18420"/>
    </cofactor>
</comment>
<evidence type="ECO:0000313" key="8">
    <source>
        <dbReference type="EMBL" id="VAV91941.1"/>
    </source>
</evidence>
<dbReference type="EMBL" id="UOEK01000020">
    <property type="protein sequence ID" value="VAV91941.1"/>
    <property type="molecule type" value="Genomic_DNA"/>
</dbReference>
<dbReference type="SUPFAM" id="SSF55811">
    <property type="entry name" value="Nudix"/>
    <property type="match status" value="1"/>
</dbReference>
<sequence>MFDVWSAAENVGPIYEHHDARSAVLVALFKDEEANVRIILTRRPDDMATHPGDIVCPGGRLEPGESVVEAALREAYEEVGLDPSLVEIVGGSEPFWTRSIDEMIVPVVGRIRGDLPVLIRSEREVAEILTPRLDFLMSTTDWHSQQWRGHEIWFLELPGGILWGATAGMLRHLFTLLAEAGKG</sequence>
<keyword evidence="4" id="KW-0378">Hydrolase</keyword>
<dbReference type="CDD" id="cd03426">
    <property type="entry name" value="NUDIX_CoAse_Nudt7"/>
    <property type="match status" value="1"/>
</dbReference>
<dbReference type="InterPro" id="IPR045121">
    <property type="entry name" value="CoAse"/>
</dbReference>
<evidence type="ECO:0000256" key="6">
    <source>
        <dbReference type="ARBA" id="ARBA00023211"/>
    </source>
</evidence>